<reference evidence="2" key="1">
    <citation type="submission" date="2025-08" db="UniProtKB">
        <authorList>
            <consortium name="Ensembl"/>
        </authorList>
    </citation>
    <scope>IDENTIFICATION</scope>
</reference>
<organism evidence="2 3">
    <name type="scientific">Mastacembelus armatus</name>
    <name type="common">zig-zag eel</name>
    <dbReference type="NCBI Taxonomy" id="205130"/>
    <lineage>
        <taxon>Eukaryota</taxon>
        <taxon>Metazoa</taxon>
        <taxon>Chordata</taxon>
        <taxon>Craniata</taxon>
        <taxon>Vertebrata</taxon>
        <taxon>Euteleostomi</taxon>
        <taxon>Actinopterygii</taxon>
        <taxon>Neopterygii</taxon>
        <taxon>Teleostei</taxon>
        <taxon>Neoteleostei</taxon>
        <taxon>Acanthomorphata</taxon>
        <taxon>Anabantaria</taxon>
        <taxon>Synbranchiformes</taxon>
        <taxon>Mastacembelidae</taxon>
        <taxon>Mastacembelus</taxon>
    </lineage>
</organism>
<dbReference type="Ensembl" id="ENSMAMT00000049344.1">
    <property type="protein sequence ID" value="ENSMAMP00000045661.1"/>
    <property type="gene ID" value="ENSMAMG00000025268.1"/>
</dbReference>
<sequence>MSTLDSVQELVEALWEVIQRFPPPATTGALPPTSMTATASLMSPVVVASTVAQPTPFSGAEEECSGFLLQCDLILNQHPHLYPTDKSKISFVVTSLTGPALQWVETIIRQAGPAAQTYDHFTAHFREVFSGSSGDSSAGEPSLLTAFRQGLNPELRLMTPEV</sequence>
<dbReference type="Pfam" id="PF19259">
    <property type="entry name" value="Ty3_capsid"/>
    <property type="match status" value="1"/>
</dbReference>
<dbReference type="GeneTree" id="ENSGT01100000263777"/>
<keyword evidence="3" id="KW-1185">Reference proteome</keyword>
<evidence type="ECO:0000259" key="1">
    <source>
        <dbReference type="Pfam" id="PF19259"/>
    </source>
</evidence>
<accession>A0A7N8X4S3</accession>
<reference evidence="2" key="2">
    <citation type="submission" date="2025-09" db="UniProtKB">
        <authorList>
            <consortium name="Ensembl"/>
        </authorList>
    </citation>
    <scope>IDENTIFICATION</scope>
</reference>
<evidence type="ECO:0000313" key="3">
    <source>
        <dbReference type="Proteomes" id="UP000261640"/>
    </source>
</evidence>
<dbReference type="Proteomes" id="UP000261640">
    <property type="component" value="Unplaced"/>
</dbReference>
<dbReference type="AlphaFoldDB" id="A0A7N8X4S3"/>
<proteinExistence type="predicted"/>
<feature type="domain" description="Ty3 transposon capsid-like protein" evidence="1">
    <location>
        <begin position="50"/>
        <end position="132"/>
    </location>
</feature>
<name>A0A7N8X4S3_9TELE</name>
<dbReference type="InParanoid" id="A0A7N8X4S3"/>
<dbReference type="InterPro" id="IPR045358">
    <property type="entry name" value="Ty3_capsid"/>
</dbReference>
<protein>
    <recommendedName>
        <fullName evidence="1">Ty3 transposon capsid-like protein domain-containing protein</fullName>
    </recommendedName>
</protein>
<evidence type="ECO:0000313" key="2">
    <source>
        <dbReference type="Ensembl" id="ENSMAMP00000045661.1"/>
    </source>
</evidence>